<evidence type="ECO:0000313" key="2">
    <source>
        <dbReference type="EMBL" id="TWH20721.1"/>
    </source>
</evidence>
<dbReference type="EMBL" id="VLJV01000001">
    <property type="protein sequence ID" value="TWH20721.1"/>
    <property type="molecule type" value="Genomic_DNA"/>
</dbReference>
<dbReference type="AlphaFoldDB" id="A0A660CI43"/>
<proteinExistence type="predicted"/>
<protein>
    <submittedName>
        <fullName evidence="2">dTDP-3-amino-3,6-dideoxy-alpha-D-glucopyranose N,N-dimethyltransferase/dTDP-3-amino-3,4, 6-trideoxy-alpha-D-glucopyranose N,N-dimethyltransferase/N-dimethyltransferase</fullName>
    </submittedName>
</protein>
<keyword evidence="3" id="KW-1185">Reference proteome</keyword>
<dbReference type="CDD" id="cd02440">
    <property type="entry name" value="AdoMet_MTases"/>
    <property type="match status" value="1"/>
</dbReference>
<dbReference type="PANTHER" id="PTHR43591">
    <property type="entry name" value="METHYLTRANSFERASE"/>
    <property type="match status" value="1"/>
</dbReference>
<evidence type="ECO:0000313" key="3">
    <source>
        <dbReference type="Proteomes" id="UP000317303"/>
    </source>
</evidence>
<dbReference type="GO" id="GO:0032259">
    <property type="term" value="P:methylation"/>
    <property type="evidence" value="ECO:0007669"/>
    <property type="project" value="UniProtKB-KW"/>
</dbReference>
<reference evidence="2 3" key="1">
    <citation type="submission" date="2019-07" db="EMBL/GenBank/DDBJ databases">
        <title>R&amp;d 2014.</title>
        <authorList>
            <person name="Klenk H.-P."/>
        </authorList>
    </citation>
    <scope>NUCLEOTIDE SEQUENCE [LARGE SCALE GENOMIC DNA]</scope>
    <source>
        <strain evidence="2 3">DSM 43194</strain>
    </source>
</reference>
<dbReference type="RefSeq" id="WP_030531689.1">
    <property type="nucleotide sequence ID" value="NZ_JOIJ01000005.1"/>
</dbReference>
<sequence length="239" mass="25628">MTSGYPVELAEIYDGFYASRGKDHSAEAASVIELVRRRGGSAGSLLDVACGTGAHLRRFAQFCPHVEGLELSADMLAVARRTLPNVPLHHGDMRDFSLGSRFDVVTCMFSSIGHLADTAELNAGIGAMAEHLSSGGTLVIEPWWFPDTFLPGYVAGDVVESDGRTIARVSHSTVEGRISRVEVHYVVAGPDGIASFVDVHHITLFTREEYETAFRTAGCAVDYLASGPSGRGLFIGTRP</sequence>
<gene>
    <name evidence="2" type="ORF">JD82_02568</name>
</gene>
<dbReference type="Pfam" id="PF13649">
    <property type="entry name" value="Methyltransf_25"/>
    <property type="match status" value="1"/>
</dbReference>
<dbReference type="SUPFAM" id="SSF53335">
    <property type="entry name" value="S-adenosyl-L-methionine-dependent methyltransferases"/>
    <property type="match status" value="1"/>
</dbReference>
<feature type="domain" description="Methyltransferase" evidence="1">
    <location>
        <begin position="46"/>
        <end position="136"/>
    </location>
</feature>
<dbReference type="Gene3D" id="2.20.130.10">
    <property type="entry name" value="CAC2371-like domains"/>
    <property type="match status" value="1"/>
</dbReference>
<dbReference type="GO" id="GO:0008168">
    <property type="term" value="F:methyltransferase activity"/>
    <property type="evidence" value="ECO:0007669"/>
    <property type="project" value="UniProtKB-KW"/>
</dbReference>
<dbReference type="Gene3D" id="3.40.50.150">
    <property type="entry name" value="Vaccinia Virus protein VP39"/>
    <property type="match status" value="1"/>
</dbReference>
<dbReference type="InterPro" id="IPR029063">
    <property type="entry name" value="SAM-dependent_MTases_sf"/>
</dbReference>
<dbReference type="OrthoDB" id="189743at2"/>
<comment type="caution">
    <text evidence="2">The sequence shown here is derived from an EMBL/GenBank/DDBJ whole genome shotgun (WGS) entry which is preliminary data.</text>
</comment>
<name>A0A660CI43_9PSEU</name>
<evidence type="ECO:0000259" key="1">
    <source>
        <dbReference type="Pfam" id="PF13649"/>
    </source>
</evidence>
<keyword evidence="2" id="KW-0489">Methyltransferase</keyword>
<dbReference type="Proteomes" id="UP000317303">
    <property type="component" value="Unassembled WGS sequence"/>
</dbReference>
<keyword evidence="2" id="KW-0808">Transferase</keyword>
<dbReference type="PANTHER" id="PTHR43591:SF110">
    <property type="entry name" value="RHODANESE DOMAIN-CONTAINING PROTEIN"/>
    <property type="match status" value="1"/>
</dbReference>
<organism evidence="2 3">
    <name type="scientific">Prauserella rugosa</name>
    <dbReference type="NCBI Taxonomy" id="43354"/>
    <lineage>
        <taxon>Bacteria</taxon>
        <taxon>Bacillati</taxon>
        <taxon>Actinomycetota</taxon>
        <taxon>Actinomycetes</taxon>
        <taxon>Pseudonocardiales</taxon>
        <taxon>Pseudonocardiaceae</taxon>
        <taxon>Prauserella</taxon>
    </lineage>
</organism>
<accession>A0A660CI43</accession>
<dbReference type="InterPro" id="IPR041698">
    <property type="entry name" value="Methyltransf_25"/>
</dbReference>